<organism evidence="3 4">
    <name type="scientific">Clostridium kluyveri</name>
    <dbReference type="NCBI Taxonomy" id="1534"/>
    <lineage>
        <taxon>Bacteria</taxon>
        <taxon>Bacillati</taxon>
        <taxon>Bacillota</taxon>
        <taxon>Clostridia</taxon>
        <taxon>Eubacteriales</taxon>
        <taxon>Clostridiaceae</taxon>
        <taxon>Clostridium</taxon>
    </lineage>
</organism>
<name>A0A1L5FDU6_CLOKL</name>
<dbReference type="PANTHER" id="PTHR40841">
    <property type="entry name" value="SIDEROPHORE TRIACETYLFUSARININE C ESTERASE"/>
    <property type="match status" value="1"/>
</dbReference>
<dbReference type="Gene3D" id="3.40.50.1820">
    <property type="entry name" value="alpha/beta hydrolase"/>
    <property type="match status" value="1"/>
</dbReference>
<dbReference type="InterPro" id="IPR029058">
    <property type="entry name" value="AB_hydrolase_fold"/>
</dbReference>
<reference evidence="3 4" key="1">
    <citation type="submission" date="2016-12" db="EMBL/GenBank/DDBJ databases">
        <title>Complete genome sequence of Clostridium kluyveri JZZ isolated from the pit mud of a Chinese flavor liquor-making factory.</title>
        <authorList>
            <person name="Wang Y."/>
        </authorList>
    </citation>
    <scope>NUCLEOTIDE SEQUENCE [LARGE SCALE GENOMIC DNA]</scope>
    <source>
        <strain evidence="3 4">JZZ</strain>
    </source>
</reference>
<dbReference type="SUPFAM" id="SSF53474">
    <property type="entry name" value="alpha/beta-Hydrolases"/>
    <property type="match status" value="1"/>
</dbReference>
<accession>A0A1L5FDU6</accession>
<dbReference type="GO" id="GO:0016788">
    <property type="term" value="F:hydrolase activity, acting on ester bonds"/>
    <property type="evidence" value="ECO:0007669"/>
    <property type="project" value="TreeGrafter"/>
</dbReference>
<evidence type="ECO:0000313" key="4">
    <source>
        <dbReference type="Proteomes" id="UP000184604"/>
    </source>
</evidence>
<protein>
    <submittedName>
        <fullName evidence="3">Enterobactin esterase</fullName>
    </submittedName>
</protein>
<dbReference type="EMBL" id="CP018335">
    <property type="protein sequence ID" value="APM41186.1"/>
    <property type="molecule type" value="Genomic_DNA"/>
</dbReference>
<dbReference type="PANTHER" id="PTHR40841:SF2">
    <property type="entry name" value="SIDEROPHORE-DEGRADING ESTERASE (EUROFUNG)"/>
    <property type="match status" value="1"/>
</dbReference>
<keyword evidence="2" id="KW-0378">Hydrolase</keyword>
<comment type="similarity">
    <text evidence="1">Belongs to the esterase D family.</text>
</comment>
<dbReference type="Proteomes" id="UP000184604">
    <property type="component" value="Chromosome"/>
</dbReference>
<evidence type="ECO:0000313" key="3">
    <source>
        <dbReference type="EMBL" id="APM41186.1"/>
    </source>
</evidence>
<dbReference type="Pfam" id="PF00756">
    <property type="entry name" value="Esterase"/>
    <property type="match status" value="1"/>
</dbReference>
<dbReference type="InterPro" id="IPR000801">
    <property type="entry name" value="Esterase-like"/>
</dbReference>
<proteinExistence type="inferred from homology"/>
<sequence length="278" mass="31672">MDETVNCKVEIPGTEQFYIRSREKKREYRIFIAKPDVESPPSGYPVIYLLDANSVFGTMVEAVRIQSRKPRRTGVVPAVIVGVGYRGDTIFNIERHYDYTLSVPVSELPPSPDGKTWPQQGGANAFINFVESELKPMIESKIKIDRNRQTLFGHSLGGIFVLHMLFTKPDTFQTYVAGSPSIHWNKKPILEEEQKFLMSIKSKELSCNINIMIAVGELEKEQVIPMNYNARELSRRLSVYQNKGLRVQFHEFEGENHVSVLPVLINRALRFALSSVIP</sequence>
<gene>
    <name evidence="3" type="ORF">BS101_03845</name>
</gene>
<dbReference type="InterPro" id="IPR052558">
    <property type="entry name" value="Siderophore_Hydrolase_D"/>
</dbReference>
<evidence type="ECO:0000256" key="1">
    <source>
        <dbReference type="ARBA" id="ARBA00005622"/>
    </source>
</evidence>
<evidence type="ECO:0000256" key="2">
    <source>
        <dbReference type="ARBA" id="ARBA00022801"/>
    </source>
</evidence>
<dbReference type="AlphaFoldDB" id="A0A1L5FDU6"/>